<dbReference type="SMART" id="SM00768">
    <property type="entry name" value="X8"/>
    <property type="match status" value="1"/>
</dbReference>
<dbReference type="Pfam" id="PF07983">
    <property type="entry name" value="X8"/>
    <property type="match status" value="1"/>
</dbReference>
<dbReference type="AlphaFoldDB" id="A0A1S3CLY4"/>
<dbReference type="Proteomes" id="UP001652600">
    <property type="component" value="Chromosome 7"/>
</dbReference>
<dbReference type="KEGG" id="cmo:103502468"/>
<keyword evidence="7" id="KW-1185">Reference proteome</keyword>
<feature type="signal peptide" evidence="5">
    <location>
        <begin position="1"/>
        <end position="21"/>
    </location>
</feature>
<feature type="compositionally biased region" description="Pro residues" evidence="4">
    <location>
        <begin position="123"/>
        <end position="142"/>
    </location>
</feature>
<evidence type="ECO:0000256" key="3">
    <source>
        <dbReference type="ARBA" id="ARBA00022729"/>
    </source>
</evidence>
<feature type="compositionally biased region" description="Low complexity" evidence="4">
    <location>
        <begin position="180"/>
        <end position="189"/>
    </location>
</feature>
<gene>
    <name evidence="8" type="primary">LOC103502468</name>
</gene>
<evidence type="ECO:0000313" key="8">
    <source>
        <dbReference type="RefSeq" id="XP_008464632.2"/>
    </source>
</evidence>
<dbReference type="RefSeq" id="XP_008464632.2">
    <property type="nucleotide sequence ID" value="XM_008466410.3"/>
</dbReference>
<dbReference type="PANTHER" id="PTHR31044:SF118">
    <property type="entry name" value="MAJOR POLLEN ALLERGEN OLE E 10-LIKE"/>
    <property type="match status" value="1"/>
</dbReference>
<sequence length="348" mass="36619">MERFCVLLLYFSFAFSPTVLALPSDDGFYSRKLKFEIHGHGLSRTSTNEASLKKLKLQIQKRFISKPQLKFLTTVDQPNAVTVNSPFSLPPFDSLGPTPLPINSPPFCEDSPPQTPRSSSSSSPPPPPPPGMIYSHTPPPPLSGMIYPHAPPPPPPSPQSPPGFQPSVPSRSQSPPPGSPSIFPITPIGPLAPYPPANISSPTPPIGFPSPPHHYGPPSPPKHGNGPPSPPVFLPPMVYPPPAGPPPAGGHGGKPGSNGAAWCVAKPTVPDPIIQVAMDYACGSGADCKSIQPNGHCYEPNTVLAHASYAFNSYWQNNKVSGGTCDFGGTAMIVTVDPSFEGCKFVLG</sequence>
<evidence type="ECO:0000259" key="6">
    <source>
        <dbReference type="SMART" id="SM00768"/>
    </source>
</evidence>
<name>A0A1S3CLY4_CUCME</name>
<keyword evidence="2" id="KW-0325">Glycoprotein</keyword>
<dbReference type="eggNOG" id="ENOG502QRQW">
    <property type="taxonomic scope" value="Eukaryota"/>
</dbReference>
<accession>A0A1S3CLY4</accession>
<keyword evidence="2" id="KW-0449">Lipoprotein</keyword>
<dbReference type="GO" id="GO:0009506">
    <property type="term" value="C:plasmodesma"/>
    <property type="evidence" value="ECO:0007669"/>
    <property type="project" value="UniProtKB-ARBA"/>
</dbReference>
<evidence type="ECO:0000313" key="7">
    <source>
        <dbReference type="Proteomes" id="UP001652600"/>
    </source>
</evidence>
<evidence type="ECO:0000256" key="2">
    <source>
        <dbReference type="ARBA" id="ARBA00022622"/>
    </source>
</evidence>
<comment type="subcellular location">
    <subcellularLocation>
        <location evidence="1">Cell membrane</location>
        <topology evidence="1">Lipid-anchor</topology>
        <topology evidence="1">GPI-anchor</topology>
    </subcellularLocation>
</comment>
<evidence type="ECO:0000256" key="4">
    <source>
        <dbReference type="SAM" id="MobiDB-lite"/>
    </source>
</evidence>
<dbReference type="InParanoid" id="A0A1S3CLY4"/>
<proteinExistence type="predicted"/>
<dbReference type="InterPro" id="IPR012946">
    <property type="entry name" value="X8"/>
</dbReference>
<dbReference type="InterPro" id="IPR044788">
    <property type="entry name" value="X8_dom_prot"/>
</dbReference>
<feature type="chain" id="PRO_5046371275" evidence="5">
    <location>
        <begin position="22"/>
        <end position="348"/>
    </location>
</feature>
<dbReference type="Gene3D" id="1.20.58.1040">
    <property type="match status" value="1"/>
</dbReference>
<dbReference type="GO" id="GO:0098552">
    <property type="term" value="C:side of membrane"/>
    <property type="evidence" value="ECO:0007669"/>
    <property type="project" value="UniProtKB-KW"/>
</dbReference>
<feature type="compositionally biased region" description="Pro residues" evidence="4">
    <location>
        <begin position="190"/>
        <end position="248"/>
    </location>
</feature>
<dbReference type="GO" id="GO:0005886">
    <property type="term" value="C:plasma membrane"/>
    <property type="evidence" value="ECO:0007669"/>
    <property type="project" value="UniProtKB-SubCell"/>
</dbReference>
<organism evidence="7 8">
    <name type="scientific">Cucumis melo</name>
    <name type="common">Muskmelon</name>
    <dbReference type="NCBI Taxonomy" id="3656"/>
    <lineage>
        <taxon>Eukaryota</taxon>
        <taxon>Viridiplantae</taxon>
        <taxon>Streptophyta</taxon>
        <taxon>Embryophyta</taxon>
        <taxon>Tracheophyta</taxon>
        <taxon>Spermatophyta</taxon>
        <taxon>Magnoliopsida</taxon>
        <taxon>eudicotyledons</taxon>
        <taxon>Gunneridae</taxon>
        <taxon>Pentapetalae</taxon>
        <taxon>rosids</taxon>
        <taxon>fabids</taxon>
        <taxon>Cucurbitales</taxon>
        <taxon>Cucurbitaceae</taxon>
        <taxon>Benincaseae</taxon>
        <taxon>Cucumis</taxon>
    </lineage>
</organism>
<keyword evidence="2" id="KW-0472">Membrane</keyword>
<feature type="compositionally biased region" description="Pro residues" evidence="4">
    <location>
        <begin position="149"/>
        <end position="164"/>
    </location>
</feature>
<dbReference type="GeneID" id="103502468"/>
<evidence type="ECO:0000256" key="5">
    <source>
        <dbReference type="SAM" id="SignalP"/>
    </source>
</evidence>
<dbReference type="PANTHER" id="PTHR31044">
    <property type="entry name" value="BETA-1,3 GLUCANASE"/>
    <property type="match status" value="1"/>
</dbReference>
<keyword evidence="2" id="KW-0336">GPI-anchor</keyword>
<evidence type="ECO:0000256" key="1">
    <source>
        <dbReference type="ARBA" id="ARBA00004609"/>
    </source>
</evidence>
<keyword evidence="3 5" id="KW-0732">Signal</keyword>
<protein>
    <submittedName>
        <fullName evidence="8">Leucine-rich repeat extensin-like protein 3</fullName>
    </submittedName>
</protein>
<reference evidence="8" key="1">
    <citation type="submission" date="2025-08" db="UniProtKB">
        <authorList>
            <consortium name="RefSeq"/>
        </authorList>
    </citation>
    <scope>IDENTIFICATION</scope>
    <source>
        <tissue evidence="8">Stem</tissue>
    </source>
</reference>
<feature type="domain" description="X8" evidence="6">
    <location>
        <begin position="261"/>
        <end position="345"/>
    </location>
</feature>
<feature type="region of interest" description="Disordered" evidence="4">
    <location>
        <begin position="99"/>
        <end position="257"/>
    </location>
</feature>